<evidence type="ECO:0000313" key="1">
    <source>
        <dbReference type="EMBL" id="GGR13538.1"/>
    </source>
</evidence>
<dbReference type="AlphaFoldDB" id="A0A918F9C5"/>
<proteinExistence type="predicted"/>
<dbReference type="InterPro" id="IPR036388">
    <property type="entry name" value="WH-like_DNA-bd_sf"/>
</dbReference>
<dbReference type="Gene3D" id="1.10.10.10">
    <property type="entry name" value="Winged helix-like DNA-binding domain superfamily/Winged helix DNA-binding domain"/>
    <property type="match status" value="1"/>
</dbReference>
<dbReference type="SUPFAM" id="SSF46785">
    <property type="entry name" value="Winged helix' DNA-binding domain"/>
    <property type="match status" value="1"/>
</dbReference>
<keyword evidence="2" id="KW-1185">Reference proteome</keyword>
<dbReference type="InterPro" id="IPR036390">
    <property type="entry name" value="WH_DNA-bd_sf"/>
</dbReference>
<protein>
    <submittedName>
        <fullName evidence="1">Uncharacterized protein</fullName>
    </submittedName>
</protein>
<dbReference type="EMBL" id="BMRJ01000001">
    <property type="protein sequence ID" value="GGR13538.1"/>
    <property type="molecule type" value="Genomic_DNA"/>
</dbReference>
<reference evidence="1" key="1">
    <citation type="journal article" date="2014" name="Int. J. Syst. Evol. Microbiol.">
        <title>Complete genome sequence of Corynebacterium casei LMG S-19264T (=DSM 44701T), isolated from a smear-ripened cheese.</title>
        <authorList>
            <consortium name="US DOE Joint Genome Institute (JGI-PGF)"/>
            <person name="Walter F."/>
            <person name="Albersmeier A."/>
            <person name="Kalinowski J."/>
            <person name="Ruckert C."/>
        </authorList>
    </citation>
    <scope>NUCLEOTIDE SEQUENCE</scope>
    <source>
        <strain evidence="1">JCM 3346</strain>
    </source>
</reference>
<comment type="caution">
    <text evidence="1">The sequence shown here is derived from an EMBL/GenBank/DDBJ whole genome shotgun (WGS) entry which is preliminary data.</text>
</comment>
<dbReference type="Proteomes" id="UP000610303">
    <property type="component" value="Unassembled WGS sequence"/>
</dbReference>
<evidence type="ECO:0000313" key="2">
    <source>
        <dbReference type="Proteomes" id="UP000610303"/>
    </source>
</evidence>
<reference evidence="1" key="2">
    <citation type="submission" date="2020-09" db="EMBL/GenBank/DDBJ databases">
        <authorList>
            <person name="Sun Q."/>
            <person name="Ohkuma M."/>
        </authorList>
    </citation>
    <scope>NUCLEOTIDE SEQUENCE</scope>
    <source>
        <strain evidence="1">JCM 3346</strain>
    </source>
</reference>
<gene>
    <name evidence="1" type="ORF">GCM10010196_02590</name>
</gene>
<organism evidence="1 2">
    <name type="scientific">Agromyces mediolanus</name>
    <name type="common">Corynebacterium mediolanum</name>
    <dbReference type="NCBI Taxonomy" id="41986"/>
    <lineage>
        <taxon>Bacteria</taxon>
        <taxon>Bacillati</taxon>
        <taxon>Actinomycetota</taxon>
        <taxon>Actinomycetes</taxon>
        <taxon>Micrococcales</taxon>
        <taxon>Microbacteriaceae</taxon>
        <taxon>Agromyces</taxon>
    </lineage>
</organism>
<name>A0A918F9C5_AGRME</name>
<dbReference type="RefSeq" id="WP_189083509.1">
    <property type="nucleotide sequence ID" value="NZ_BMRJ01000001.1"/>
</dbReference>
<accession>A0A918F9C5</accession>
<sequence>MRTTPRWSLDTILSDPVAELMGPALAATLRTVRDYEPITEANAARHVDLSKRKVKRALRRLVNAGLVIERGTHYLINDGNMLAGTLREALDARQAALNRMRRLAEEAGSDLTVAVYAQPDPTKIGVLLIHEPDHSADAAEVARIYRSVVPPMVGRQPHIDIVSATELSDAITNGDRVALRRWWRSITVAGPDATQLMMQAERLNQS</sequence>